<comment type="caution">
    <text evidence="1">The sequence shown here is derived from an EMBL/GenBank/DDBJ whole genome shotgun (WGS) entry which is preliminary data.</text>
</comment>
<gene>
    <name evidence="1" type="ORF">BDN70DRAFT_901079</name>
</gene>
<keyword evidence="2" id="KW-1185">Reference proteome</keyword>
<accession>A0A9P6CTM4</accession>
<dbReference type="Proteomes" id="UP000807469">
    <property type="component" value="Unassembled WGS sequence"/>
</dbReference>
<name>A0A9P6CTM4_9AGAR</name>
<reference evidence="1" key="1">
    <citation type="submission" date="2020-11" db="EMBL/GenBank/DDBJ databases">
        <authorList>
            <consortium name="DOE Joint Genome Institute"/>
            <person name="Ahrendt S."/>
            <person name="Riley R."/>
            <person name="Andreopoulos W."/>
            <person name="Labutti K."/>
            <person name="Pangilinan J."/>
            <person name="Ruiz-Duenas F.J."/>
            <person name="Barrasa J.M."/>
            <person name="Sanchez-Garcia M."/>
            <person name="Camarero S."/>
            <person name="Miyauchi S."/>
            <person name="Serrano A."/>
            <person name="Linde D."/>
            <person name="Babiker R."/>
            <person name="Drula E."/>
            <person name="Ayuso-Fernandez I."/>
            <person name="Pacheco R."/>
            <person name="Padilla G."/>
            <person name="Ferreira P."/>
            <person name="Barriuso J."/>
            <person name="Kellner H."/>
            <person name="Castanera R."/>
            <person name="Alfaro M."/>
            <person name="Ramirez L."/>
            <person name="Pisabarro A.G."/>
            <person name="Kuo A."/>
            <person name="Tritt A."/>
            <person name="Lipzen A."/>
            <person name="He G."/>
            <person name="Yan M."/>
            <person name="Ng V."/>
            <person name="Cullen D."/>
            <person name="Martin F."/>
            <person name="Rosso M.-N."/>
            <person name="Henrissat B."/>
            <person name="Hibbett D."/>
            <person name="Martinez A.T."/>
            <person name="Grigoriev I.V."/>
        </authorList>
    </citation>
    <scope>NUCLEOTIDE SEQUENCE</scope>
    <source>
        <strain evidence="1">CIRM-BRFM 674</strain>
    </source>
</reference>
<protein>
    <submittedName>
        <fullName evidence="1">Uncharacterized protein</fullName>
    </submittedName>
</protein>
<dbReference type="EMBL" id="MU155626">
    <property type="protein sequence ID" value="KAF9471758.1"/>
    <property type="molecule type" value="Genomic_DNA"/>
</dbReference>
<feature type="non-terminal residue" evidence="1">
    <location>
        <position position="188"/>
    </location>
</feature>
<dbReference type="AlphaFoldDB" id="A0A9P6CTM4"/>
<sequence>MDKETAQERNTYRIRINDGWRPLLGPRTSSVRYAGQEDVDEHDDMSLSDYDSADEDVCMLSPYQQSSRILPTVRPTSSPWAEENTKVAGSGYARLDEITVSTSSFSAESDRRETRNPQNIERNISIKVESSLASLMQESGEAPRTRHASVQHVPEDPQKHLLPHPILVARVLHYFSGVLIPPDIMYDI</sequence>
<proteinExistence type="predicted"/>
<evidence type="ECO:0000313" key="1">
    <source>
        <dbReference type="EMBL" id="KAF9471758.1"/>
    </source>
</evidence>
<evidence type="ECO:0000313" key="2">
    <source>
        <dbReference type="Proteomes" id="UP000807469"/>
    </source>
</evidence>
<organism evidence="1 2">
    <name type="scientific">Pholiota conissans</name>
    <dbReference type="NCBI Taxonomy" id="109636"/>
    <lineage>
        <taxon>Eukaryota</taxon>
        <taxon>Fungi</taxon>
        <taxon>Dikarya</taxon>
        <taxon>Basidiomycota</taxon>
        <taxon>Agaricomycotina</taxon>
        <taxon>Agaricomycetes</taxon>
        <taxon>Agaricomycetidae</taxon>
        <taxon>Agaricales</taxon>
        <taxon>Agaricineae</taxon>
        <taxon>Strophariaceae</taxon>
        <taxon>Pholiota</taxon>
    </lineage>
</organism>